<sequence>MPADHPLPDIAERLWDLSHRFKARLRASLMEGAPDLAPFQAKALSAIGRFPGLLPNQLADRSGRDKAQIARVLKDLEERGLIARSPHPTDRRTHCLTLTPAGEEVFRHLQHSRMQIAGQMMDGLSPAEQQQVSALLARMAANLAGPDRQD</sequence>
<comment type="caution">
    <text evidence="5">The sequence shown here is derived from an EMBL/GenBank/DDBJ whole genome shotgun (WGS) entry which is preliminary data.</text>
</comment>
<evidence type="ECO:0000256" key="3">
    <source>
        <dbReference type="ARBA" id="ARBA00023163"/>
    </source>
</evidence>
<keyword evidence="2 5" id="KW-0238">DNA-binding</keyword>
<keyword evidence="3" id="KW-0804">Transcription</keyword>
<accession>A0A7X0DL54</accession>
<protein>
    <submittedName>
        <fullName evidence="5">DNA-binding MarR family transcriptional regulator</fullName>
    </submittedName>
</protein>
<dbReference type="AlphaFoldDB" id="A0A7X0DL54"/>
<dbReference type="PROSITE" id="PS01117">
    <property type="entry name" value="HTH_MARR_1"/>
    <property type="match status" value="1"/>
</dbReference>
<evidence type="ECO:0000256" key="1">
    <source>
        <dbReference type="ARBA" id="ARBA00023015"/>
    </source>
</evidence>
<dbReference type="InterPro" id="IPR000835">
    <property type="entry name" value="HTH_MarR-typ"/>
</dbReference>
<dbReference type="SUPFAM" id="SSF46785">
    <property type="entry name" value="Winged helix' DNA-binding domain"/>
    <property type="match status" value="1"/>
</dbReference>
<organism evidence="5 6">
    <name type="scientific">Novispirillum itersonii</name>
    <name type="common">Aquaspirillum itersonii</name>
    <dbReference type="NCBI Taxonomy" id="189"/>
    <lineage>
        <taxon>Bacteria</taxon>
        <taxon>Pseudomonadati</taxon>
        <taxon>Pseudomonadota</taxon>
        <taxon>Alphaproteobacteria</taxon>
        <taxon>Rhodospirillales</taxon>
        <taxon>Novispirillaceae</taxon>
        <taxon>Novispirillum</taxon>
    </lineage>
</organism>
<dbReference type="InterPro" id="IPR023187">
    <property type="entry name" value="Tscrpt_reg_MarR-type_CS"/>
</dbReference>
<keyword evidence="1" id="KW-0805">Transcription regulation</keyword>
<dbReference type="InterPro" id="IPR036390">
    <property type="entry name" value="WH_DNA-bd_sf"/>
</dbReference>
<evidence type="ECO:0000313" key="6">
    <source>
        <dbReference type="Proteomes" id="UP000544872"/>
    </source>
</evidence>
<dbReference type="PROSITE" id="PS50995">
    <property type="entry name" value="HTH_MARR_2"/>
    <property type="match status" value="1"/>
</dbReference>
<dbReference type="RefSeq" id="WP_184260209.1">
    <property type="nucleotide sequence ID" value="NZ_JACIIX010000001.1"/>
</dbReference>
<evidence type="ECO:0000259" key="4">
    <source>
        <dbReference type="PROSITE" id="PS50995"/>
    </source>
</evidence>
<gene>
    <name evidence="5" type="ORF">FHS48_000185</name>
</gene>
<dbReference type="InterPro" id="IPR036388">
    <property type="entry name" value="WH-like_DNA-bd_sf"/>
</dbReference>
<dbReference type="PRINTS" id="PR00598">
    <property type="entry name" value="HTHMARR"/>
</dbReference>
<name>A0A7X0DL54_NOVIT</name>
<dbReference type="Gene3D" id="1.10.10.10">
    <property type="entry name" value="Winged helix-like DNA-binding domain superfamily/Winged helix DNA-binding domain"/>
    <property type="match status" value="1"/>
</dbReference>
<dbReference type="PANTHER" id="PTHR33164">
    <property type="entry name" value="TRANSCRIPTIONAL REGULATOR, MARR FAMILY"/>
    <property type="match status" value="1"/>
</dbReference>
<dbReference type="PANTHER" id="PTHR33164:SF43">
    <property type="entry name" value="HTH-TYPE TRANSCRIPTIONAL REPRESSOR YETL"/>
    <property type="match status" value="1"/>
</dbReference>
<dbReference type="Proteomes" id="UP000544872">
    <property type="component" value="Unassembled WGS sequence"/>
</dbReference>
<dbReference type="Pfam" id="PF12802">
    <property type="entry name" value="MarR_2"/>
    <property type="match status" value="1"/>
</dbReference>
<dbReference type="GO" id="GO:0006950">
    <property type="term" value="P:response to stress"/>
    <property type="evidence" value="ECO:0007669"/>
    <property type="project" value="TreeGrafter"/>
</dbReference>
<feature type="domain" description="HTH marR-type" evidence="4">
    <location>
        <begin position="7"/>
        <end position="141"/>
    </location>
</feature>
<evidence type="ECO:0000313" key="5">
    <source>
        <dbReference type="EMBL" id="MBB6208804.1"/>
    </source>
</evidence>
<proteinExistence type="predicted"/>
<dbReference type="GO" id="GO:0003700">
    <property type="term" value="F:DNA-binding transcription factor activity"/>
    <property type="evidence" value="ECO:0007669"/>
    <property type="project" value="InterPro"/>
</dbReference>
<evidence type="ECO:0000256" key="2">
    <source>
        <dbReference type="ARBA" id="ARBA00023125"/>
    </source>
</evidence>
<dbReference type="SMART" id="SM00347">
    <property type="entry name" value="HTH_MARR"/>
    <property type="match status" value="1"/>
</dbReference>
<dbReference type="InterPro" id="IPR039422">
    <property type="entry name" value="MarR/SlyA-like"/>
</dbReference>
<dbReference type="EMBL" id="JACIIX010000001">
    <property type="protein sequence ID" value="MBB6208804.1"/>
    <property type="molecule type" value="Genomic_DNA"/>
</dbReference>
<dbReference type="GO" id="GO:0003677">
    <property type="term" value="F:DNA binding"/>
    <property type="evidence" value="ECO:0007669"/>
    <property type="project" value="UniProtKB-KW"/>
</dbReference>
<reference evidence="5 6" key="1">
    <citation type="submission" date="2020-08" db="EMBL/GenBank/DDBJ databases">
        <title>Genomic Encyclopedia of Type Strains, Phase IV (KMG-IV): sequencing the most valuable type-strain genomes for metagenomic binning, comparative biology and taxonomic classification.</title>
        <authorList>
            <person name="Goeker M."/>
        </authorList>
    </citation>
    <scope>NUCLEOTIDE SEQUENCE [LARGE SCALE GENOMIC DNA]</scope>
    <source>
        <strain evidence="5 6">DSM 11590</strain>
    </source>
</reference>
<keyword evidence="6" id="KW-1185">Reference proteome</keyword>